<gene>
    <name evidence="2" type="ORF">LJ757_18195</name>
</gene>
<keyword evidence="1" id="KW-0472">Membrane</keyword>
<feature type="transmembrane region" description="Helical" evidence="1">
    <location>
        <begin position="186"/>
        <end position="208"/>
    </location>
</feature>
<dbReference type="Proteomes" id="UP001139158">
    <property type="component" value="Unassembled WGS sequence"/>
</dbReference>
<comment type="caution">
    <text evidence="2">The sequence shown here is derived from an EMBL/GenBank/DDBJ whole genome shotgun (WGS) entry which is preliminary data.</text>
</comment>
<proteinExistence type="predicted"/>
<keyword evidence="1" id="KW-0812">Transmembrane</keyword>
<evidence type="ECO:0000256" key="1">
    <source>
        <dbReference type="SAM" id="Phobius"/>
    </source>
</evidence>
<accession>A0A9X1SED2</accession>
<evidence type="ECO:0000313" key="2">
    <source>
        <dbReference type="EMBL" id="MCC3299727.1"/>
    </source>
</evidence>
<evidence type="ECO:0000313" key="3">
    <source>
        <dbReference type="Proteomes" id="UP001139158"/>
    </source>
</evidence>
<organism evidence="2 3">
    <name type="scientific">Arthrobacter caoxuetaonis</name>
    <dbReference type="NCBI Taxonomy" id="2886935"/>
    <lineage>
        <taxon>Bacteria</taxon>
        <taxon>Bacillati</taxon>
        <taxon>Actinomycetota</taxon>
        <taxon>Actinomycetes</taxon>
        <taxon>Micrococcales</taxon>
        <taxon>Micrococcaceae</taxon>
        <taxon>Arthrobacter</taxon>
    </lineage>
</organism>
<keyword evidence="1" id="KW-1133">Transmembrane helix</keyword>
<reference evidence="2" key="1">
    <citation type="submission" date="2021-10" db="EMBL/GenBank/DDBJ databases">
        <title>Novel species in genus Arthrobacter.</title>
        <authorList>
            <person name="Liu Y."/>
        </authorList>
    </citation>
    <scope>NUCLEOTIDE SEQUENCE</scope>
    <source>
        <strain evidence="2">Zg-Y453</strain>
    </source>
</reference>
<protein>
    <submittedName>
        <fullName evidence="2">Uncharacterized protein</fullName>
    </submittedName>
</protein>
<name>A0A9X1SED2_9MICC</name>
<keyword evidence="3" id="KW-1185">Reference proteome</keyword>
<dbReference type="EMBL" id="JAJFZV010000020">
    <property type="protein sequence ID" value="MCC3299727.1"/>
    <property type="molecule type" value="Genomic_DNA"/>
</dbReference>
<dbReference type="AlphaFoldDB" id="A0A9X1SED2"/>
<feature type="transmembrane region" description="Helical" evidence="1">
    <location>
        <begin position="6"/>
        <end position="24"/>
    </location>
</feature>
<dbReference type="RefSeq" id="WP_227897713.1">
    <property type="nucleotide sequence ID" value="NZ_CP099467.1"/>
</dbReference>
<sequence>MEWIEVSGFVVSLFLAVLAFLGFIRSSRKTRRHLMYSVHTKTFQGIGRVTRVAFMNVGKDDIVPGDFSNGLPLRIDLEVPITCQLGECFSYKANDMDLDVVGSCVSLKPTIIGPGSMIVGQFVTRGEPDPELKRTLEHIPVTSLAEARGKVGNWLFMVFTSLVCWFSAAIMWGLDSTENMNELAIWALKWSVVPLSVFFPVSLVRLIASCSAPLRFLSATRRALPALRRYRARELQADPE</sequence>
<feature type="transmembrane region" description="Helical" evidence="1">
    <location>
        <begin position="154"/>
        <end position="174"/>
    </location>
</feature>